<name>A0ABW4MXX6_9CAUL</name>
<dbReference type="EMBL" id="JBHUEY010000001">
    <property type="protein sequence ID" value="MFD1782318.1"/>
    <property type="molecule type" value="Genomic_DNA"/>
</dbReference>
<evidence type="ECO:0000256" key="2">
    <source>
        <dbReference type="SAM" id="SignalP"/>
    </source>
</evidence>
<dbReference type="RefSeq" id="WP_377280623.1">
    <property type="nucleotide sequence ID" value="NZ_JBHRSI010000001.1"/>
</dbReference>
<keyword evidence="4" id="KW-1185">Reference proteome</keyword>
<organism evidence="3 4">
    <name type="scientific">Phenylobacterium terrae</name>
    <dbReference type="NCBI Taxonomy" id="2665495"/>
    <lineage>
        <taxon>Bacteria</taxon>
        <taxon>Pseudomonadati</taxon>
        <taxon>Pseudomonadota</taxon>
        <taxon>Alphaproteobacteria</taxon>
        <taxon>Caulobacterales</taxon>
        <taxon>Caulobacteraceae</taxon>
        <taxon>Phenylobacterium</taxon>
    </lineage>
</organism>
<accession>A0ABW4MXX6</accession>
<feature type="chain" id="PRO_5045968942" description="PRC-barrel domain-containing protein" evidence="2">
    <location>
        <begin position="23"/>
        <end position="141"/>
    </location>
</feature>
<proteinExistence type="predicted"/>
<feature type="compositionally biased region" description="Low complexity" evidence="1">
    <location>
        <begin position="39"/>
        <end position="52"/>
    </location>
</feature>
<dbReference type="InterPro" id="IPR011033">
    <property type="entry name" value="PRC_barrel-like_sf"/>
</dbReference>
<comment type="caution">
    <text evidence="3">The sequence shown here is derived from an EMBL/GenBank/DDBJ whole genome shotgun (WGS) entry which is preliminary data.</text>
</comment>
<gene>
    <name evidence="3" type="ORF">ACFSC0_02845</name>
</gene>
<evidence type="ECO:0000313" key="4">
    <source>
        <dbReference type="Proteomes" id="UP001597237"/>
    </source>
</evidence>
<feature type="signal peptide" evidence="2">
    <location>
        <begin position="1"/>
        <end position="22"/>
    </location>
</feature>
<sequence length="141" mass="14414">MRLHAGLGAAAAALLLAAPAAAQDVPSAPKFDDSQPMNAGAGASQAGQARAGVTATGTPADAAHNALQYPTLRQDALVQDPAGARIGVITQVIDRDGPTEAYAVVRTGDRRVRIPASKLRAAGERYVLDDVAWLRVAPPAD</sequence>
<feature type="region of interest" description="Disordered" evidence="1">
    <location>
        <begin position="25"/>
        <end position="57"/>
    </location>
</feature>
<dbReference type="SUPFAM" id="SSF50346">
    <property type="entry name" value="PRC-barrel domain"/>
    <property type="match status" value="1"/>
</dbReference>
<evidence type="ECO:0000313" key="3">
    <source>
        <dbReference type="EMBL" id="MFD1782318.1"/>
    </source>
</evidence>
<evidence type="ECO:0000256" key="1">
    <source>
        <dbReference type="SAM" id="MobiDB-lite"/>
    </source>
</evidence>
<evidence type="ECO:0008006" key="5">
    <source>
        <dbReference type="Google" id="ProtNLM"/>
    </source>
</evidence>
<dbReference type="Proteomes" id="UP001597237">
    <property type="component" value="Unassembled WGS sequence"/>
</dbReference>
<protein>
    <recommendedName>
        <fullName evidence="5">PRC-barrel domain-containing protein</fullName>
    </recommendedName>
</protein>
<reference evidence="4" key="1">
    <citation type="journal article" date="2019" name="Int. J. Syst. Evol. Microbiol.">
        <title>The Global Catalogue of Microorganisms (GCM) 10K type strain sequencing project: providing services to taxonomists for standard genome sequencing and annotation.</title>
        <authorList>
            <consortium name="The Broad Institute Genomics Platform"/>
            <consortium name="The Broad Institute Genome Sequencing Center for Infectious Disease"/>
            <person name="Wu L."/>
            <person name="Ma J."/>
        </authorList>
    </citation>
    <scope>NUCLEOTIDE SEQUENCE [LARGE SCALE GENOMIC DNA]</scope>
    <source>
        <strain evidence="4">DFY28</strain>
    </source>
</reference>
<keyword evidence="2" id="KW-0732">Signal</keyword>